<dbReference type="EMBL" id="CP000742">
    <property type="protein sequence ID" value="ABR54032.1"/>
    <property type="molecule type" value="Genomic_DNA"/>
</dbReference>
<dbReference type="STRING" id="406327.Mevan_0120"/>
<dbReference type="AlphaFoldDB" id="A6UNG0"/>
<evidence type="ECO:0000313" key="2">
    <source>
        <dbReference type="Proteomes" id="UP000001107"/>
    </source>
</evidence>
<dbReference type="RefSeq" id="WP_011971936.1">
    <property type="nucleotide sequence ID" value="NC_009634.1"/>
</dbReference>
<reference evidence="1" key="1">
    <citation type="submission" date="2007-06" db="EMBL/GenBank/DDBJ databases">
        <title>Complete sequence of Methanococcus vannielii SB.</title>
        <authorList>
            <consortium name="US DOE Joint Genome Institute"/>
            <person name="Copeland A."/>
            <person name="Lucas S."/>
            <person name="Lapidus A."/>
            <person name="Barry K."/>
            <person name="Glavina del Rio T."/>
            <person name="Dalin E."/>
            <person name="Tice H."/>
            <person name="Pitluck S."/>
            <person name="Chain P."/>
            <person name="Malfatti S."/>
            <person name="Shin M."/>
            <person name="Vergez L."/>
            <person name="Schmutz J."/>
            <person name="Larimer F."/>
            <person name="Land M."/>
            <person name="Hauser L."/>
            <person name="Kyrpides N."/>
            <person name="Anderson I."/>
            <person name="Sieprawska-Lupa M."/>
            <person name="Whitman W.B."/>
            <person name="Richardson P."/>
        </authorList>
    </citation>
    <scope>NUCLEOTIDE SEQUENCE [LARGE SCALE GENOMIC DNA]</scope>
    <source>
        <strain evidence="1">SB</strain>
    </source>
</reference>
<dbReference type="HOGENOM" id="CLU_2505021_0_0_2"/>
<evidence type="ECO:0008006" key="3">
    <source>
        <dbReference type="Google" id="ProtNLM"/>
    </source>
</evidence>
<organism evidence="1 2">
    <name type="scientific">Methanococcus vannielii (strain ATCC 35089 / DSM 1224 / JCM 13029 / OCM 148 / SB)</name>
    <dbReference type="NCBI Taxonomy" id="406327"/>
    <lineage>
        <taxon>Archaea</taxon>
        <taxon>Methanobacteriati</taxon>
        <taxon>Methanobacteriota</taxon>
        <taxon>Methanomada group</taxon>
        <taxon>Methanococci</taxon>
        <taxon>Methanococcales</taxon>
        <taxon>Methanococcaceae</taxon>
        <taxon>Methanococcus</taxon>
    </lineage>
</organism>
<dbReference type="eggNOG" id="arCOG04447">
    <property type="taxonomic scope" value="Archaea"/>
</dbReference>
<evidence type="ECO:0000313" key="1">
    <source>
        <dbReference type="EMBL" id="ABR54032.1"/>
    </source>
</evidence>
<proteinExistence type="predicted"/>
<gene>
    <name evidence="1" type="ordered locus">Mevan_0120</name>
</gene>
<dbReference type="GeneID" id="5324685"/>
<protein>
    <recommendedName>
        <fullName evidence="3">DZANK-type domain-containing protein</fullName>
    </recommendedName>
</protein>
<accession>A6UNG0</accession>
<keyword evidence="2" id="KW-1185">Reference proteome</keyword>
<sequence length="85" mass="10170">MDDKKCPKCGEWTREDVYSCEHCDHDFTTQNRVRCPRCKSYTEDFGVCENCDYEYEDSQISEYCPKCKRKLTNSHMFCEHCGYPL</sequence>
<dbReference type="Proteomes" id="UP000001107">
    <property type="component" value="Chromosome"/>
</dbReference>
<dbReference type="KEGG" id="mvn:Mevan_0120"/>
<name>A6UNG0_METVS</name>